<organism evidence="2 3">
    <name type="scientific">Stachybotrys elegans</name>
    <dbReference type="NCBI Taxonomy" id="80388"/>
    <lineage>
        <taxon>Eukaryota</taxon>
        <taxon>Fungi</taxon>
        <taxon>Dikarya</taxon>
        <taxon>Ascomycota</taxon>
        <taxon>Pezizomycotina</taxon>
        <taxon>Sordariomycetes</taxon>
        <taxon>Hypocreomycetidae</taxon>
        <taxon>Hypocreales</taxon>
        <taxon>Stachybotryaceae</taxon>
        <taxon>Stachybotrys</taxon>
    </lineage>
</organism>
<protein>
    <recommendedName>
        <fullName evidence="1">NAD-dependent epimerase/dehydratase domain-containing protein</fullName>
    </recommendedName>
</protein>
<accession>A0A8K0SN54</accession>
<dbReference type="InterPro" id="IPR036291">
    <property type="entry name" value="NAD(P)-bd_dom_sf"/>
</dbReference>
<dbReference type="GO" id="GO:0005737">
    <property type="term" value="C:cytoplasm"/>
    <property type="evidence" value="ECO:0007669"/>
    <property type="project" value="TreeGrafter"/>
</dbReference>
<proteinExistence type="predicted"/>
<name>A0A8K0SN54_9HYPO</name>
<dbReference type="InterPro" id="IPR001509">
    <property type="entry name" value="Epimerase_deHydtase"/>
</dbReference>
<feature type="domain" description="NAD-dependent epimerase/dehydratase" evidence="1">
    <location>
        <begin position="3"/>
        <end position="220"/>
    </location>
</feature>
<sequence>MHVFITGATGFIGQAIITELLRAGHTVLGLARSDKAAEALVASGATALHGSLDDLESLRRGAAASDGVVHLAFKHDFANYADCCRADRDAITAMADVLAGSNRPLLITTGTMLLPFGQLGVETDLHDTSFPFAERGQSEVLARDLASQGVRTAIMRLAVATHGPNDEHMFLSKLISAARAAGTSAYVGSGRNRWPATHLVDTAVAYRLALETTAPGQTYHVVAEEGVTMRDIAETIGKKLGVPAVSMSTEEAAERFGFFAAFVAADNPASSARTQEVLGWAPGERSLLADLEEGTYFPC</sequence>
<keyword evidence="3" id="KW-1185">Reference proteome</keyword>
<dbReference type="EMBL" id="JAGPNK010000012">
    <property type="protein sequence ID" value="KAH7310447.1"/>
    <property type="molecule type" value="Genomic_DNA"/>
</dbReference>
<evidence type="ECO:0000259" key="1">
    <source>
        <dbReference type="Pfam" id="PF01370"/>
    </source>
</evidence>
<evidence type="ECO:0000313" key="3">
    <source>
        <dbReference type="Proteomes" id="UP000813444"/>
    </source>
</evidence>
<dbReference type="Gene3D" id="3.40.50.720">
    <property type="entry name" value="NAD(P)-binding Rossmann-like Domain"/>
    <property type="match status" value="1"/>
</dbReference>
<dbReference type="PANTHER" id="PTHR48079">
    <property type="entry name" value="PROTEIN YEEZ"/>
    <property type="match status" value="1"/>
</dbReference>
<dbReference type="GO" id="GO:0004029">
    <property type="term" value="F:aldehyde dehydrogenase (NAD+) activity"/>
    <property type="evidence" value="ECO:0007669"/>
    <property type="project" value="TreeGrafter"/>
</dbReference>
<dbReference type="Proteomes" id="UP000813444">
    <property type="component" value="Unassembled WGS sequence"/>
</dbReference>
<dbReference type="Pfam" id="PF01370">
    <property type="entry name" value="Epimerase"/>
    <property type="match status" value="1"/>
</dbReference>
<dbReference type="OrthoDB" id="10262413at2759"/>
<dbReference type="PANTHER" id="PTHR48079:SF9">
    <property type="entry name" value="PUTATIVE-RELATED"/>
    <property type="match status" value="1"/>
</dbReference>
<dbReference type="SUPFAM" id="SSF51735">
    <property type="entry name" value="NAD(P)-binding Rossmann-fold domains"/>
    <property type="match status" value="1"/>
</dbReference>
<dbReference type="CDD" id="cd05262">
    <property type="entry name" value="SDR_a7"/>
    <property type="match status" value="1"/>
</dbReference>
<dbReference type="InterPro" id="IPR051783">
    <property type="entry name" value="NAD(P)-dependent_oxidoreduct"/>
</dbReference>
<comment type="caution">
    <text evidence="2">The sequence shown here is derived from an EMBL/GenBank/DDBJ whole genome shotgun (WGS) entry which is preliminary data.</text>
</comment>
<evidence type="ECO:0000313" key="2">
    <source>
        <dbReference type="EMBL" id="KAH7310447.1"/>
    </source>
</evidence>
<reference evidence="2" key="1">
    <citation type="journal article" date="2021" name="Nat. Commun.">
        <title>Genetic determinants of endophytism in the Arabidopsis root mycobiome.</title>
        <authorList>
            <person name="Mesny F."/>
            <person name="Miyauchi S."/>
            <person name="Thiergart T."/>
            <person name="Pickel B."/>
            <person name="Atanasova L."/>
            <person name="Karlsson M."/>
            <person name="Huettel B."/>
            <person name="Barry K.W."/>
            <person name="Haridas S."/>
            <person name="Chen C."/>
            <person name="Bauer D."/>
            <person name="Andreopoulos W."/>
            <person name="Pangilinan J."/>
            <person name="LaButti K."/>
            <person name="Riley R."/>
            <person name="Lipzen A."/>
            <person name="Clum A."/>
            <person name="Drula E."/>
            <person name="Henrissat B."/>
            <person name="Kohler A."/>
            <person name="Grigoriev I.V."/>
            <person name="Martin F.M."/>
            <person name="Hacquard S."/>
        </authorList>
    </citation>
    <scope>NUCLEOTIDE SEQUENCE</scope>
    <source>
        <strain evidence="2">MPI-CAGE-CH-0235</strain>
    </source>
</reference>
<dbReference type="AlphaFoldDB" id="A0A8K0SN54"/>
<gene>
    <name evidence="2" type="ORF">B0I35DRAFT_358609</name>
</gene>